<evidence type="ECO:0000313" key="1">
    <source>
        <dbReference type="EMBL" id="ESO02807.1"/>
    </source>
</evidence>
<reference evidence="2" key="3">
    <citation type="submission" date="2015-06" db="UniProtKB">
        <authorList>
            <consortium name="EnsemblMetazoa"/>
        </authorList>
    </citation>
    <scope>IDENTIFICATION</scope>
</reference>
<evidence type="ECO:0000313" key="2">
    <source>
        <dbReference type="EnsemblMetazoa" id="HelroP174226"/>
    </source>
</evidence>
<reference evidence="3" key="1">
    <citation type="submission" date="2012-12" db="EMBL/GenBank/DDBJ databases">
        <authorList>
            <person name="Hellsten U."/>
            <person name="Grimwood J."/>
            <person name="Chapman J.A."/>
            <person name="Shapiro H."/>
            <person name="Aerts A."/>
            <person name="Otillar R.P."/>
            <person name="Terry A.Y."/>
            <person name="Boore J.L."/>
            <person name="Simakov O."/>
            <person name="Marletaz F."/>
            <person name="Cho S.-J."/>
            <person name="Edsinger-Gonzales E."/>
            <person name="Havlak P."/>
            <person name="Kuo D.-H."/>
            <person name="Larsson T."/>
            <person name="Lv J."/>
            <person name="Arendt D."/>
            <person name="Savage R."/>
            <person name="Osoegawa K."/>
            <person name="de Jong P."/>
            <person name="Lindberg D.R."/>
            <person name="Seaver E.C."/>
            <person name="Weisblat D.A."/>
            <person name="Putnam N.H."/>
            <person name="Grigoriev I.V."/>
            <person name="Rokhsar D.S."/>
        </authorList>
    </citation>
    <scope>NUCLEOTIDE SEQUENCE</scope>
</reference>
<dbReference type="AlphaFoldDB" id="T1F7U3"/>
<dbReference type="EnsemblMetazoa" id="HelroT174226">
    <property type="protein sequence ID" value="HelroP174226"/>
    <property type="gene ID" value="HelroG174226"/>
</dbReference>
<reference evidence="1 3" key="2">
    <citation type="journal article" date="2013" name="Nature">
        <title>Insights into bilaterian evolution from three spiralian genomes.</title>
        <authorList>
            <person name="Simakov O."/>
            <person name="Marletaz F."/>
            <person name="Cho S.J."/>
            <person name="Edsinger-Gonzales E."/>
            <person name="Havlak P."/>
            <person name="Hellsten U."/>
            <person name="Kuo D.H."/>
            <person name="Larsson T."/>
            <person name="Lv J."/>
            <person name="Arendt D."/>
            <person name="Savage R."/>
            <person name="Osoegawa K."/>
            <person name="de Jong P."/>
            <person name="Grimwood J."/>
            <person name="Chapman J.A."/>
            <person name="Shapiro H."/>
            <person name="Aerts A."/>
            <person name="Otillar R.P."/>
            <person name="Terry A.Y."/>
            <person name="Boore J.L."/>
            <person name="Grigoriev I.V."/>
            <person name="Lindberg D.R."/>
            <person name="Seaver E.C."/>
            <person name="Weisblat D.A."/>
            <person name="Putnam N.H."/>
            <person name="Rokhsar D.S."/>
        </authorList>
    </citation>
    <scope>NUCLEOTIDE SEQUENCE</scope>
</reference>
<dbReference type="KEGG" id="hro:HELRODRAFT_174226"/>
<organism evidence="2 3">
    <name type="scientific">Helobdella robusta</name>
    <name type="common">Californian leech</name>
    <dbReference type="NCBI Taxonomy" id="6412"/>
    <lineage>
        <taxon>Eukaryota</taxon>
        <taxon>Metazoa</taxon>
        <taxon>Spiralia</taxon>
        <taxon>Lophotrochozoa</taxon>
        <taxon>Annelida</taxon>
        <taxon>Clitellata</taxon>
        <taxon>Hirudinea</taxon>
        <taxon>Rhynchobdellida</taxon>
        <taxon>Glossiphoniidae</taxon>
        <taxon>Helobdella</taxon>
    </lineage>
</organism>
<evidence type="ECO:0000313" key="3">
    <source>
        <dbReference type="Proteomes" id="UP000015101"/>
    </source>
</evidence>
<dbReference type="InParanoid" id="T1F7U3"/>
<protein>
    <submittedName>
        <fullName evidence="1 2">Uncharacterized protein</fullName>
    </submittedName>
</protein>
<dbReference type="HOGENOM" id="CLU_1429461_0_0_1"/>
<dbReference type="RefSeq" id="XP_009019021.1">
    <property type="nucleotide sequence ID" value="XM_009020773.1"/>
</dbReference>
<keyword evidence="3" id="KW-1185">Reference proteome</keyword>
<gene>
    <name evidence="2" type="primary">20204892</name>
    <name evidence="1" type="ORF">HELRODRAFT_174226</name>
</gene>
<accession>T1F7U3</accession>
<dbReference type="CTD" id="20204892"/>
<dbReference type="GeneID" id="20204892"/>
<name>T1F7U3_HELRO</name>
<proteinExistence type="predicted"/>
<dbReference type="EMBL" id="KB096716">
    <property type="protein sequence ID" value="ESO02807.1"/>
    <property type="molecule type" value="Genomic_DNA"/>
</dbReference>
<sequence>MIFDCDTLISHLRCTCCRGLVEKESYRNNKAVKNFQEVNCDKDMETFDMQRDYQSDLAASNSLDFLSNSDNGDIMVNDVFEIDAGANDHSGHELVTDDDSSFQITPPTSSWKKSLIFFYLDDNINDGFIADENEFCIAASLIDKKYVNNNYNMHQSYRSGHFTPCKLNRKNMTCLLLEEPEQRKRGVRQK</sequence>
<dbReference type="Proteomes" id="UP000015101">
    <property type="component" value="Unassembled WGS sequence"/>
</dbReference>
<dbReference type="EMBL" id="AMQM01004856">
    <property type="status" value="NOT_ANNOTATED_CDS"/>
    <property type="molecule type" value="Genomic_DNA"/>
</dbReference>